<dbReference type="Proteomes" id="UP001190700">
    <property type="component" value="Unassembled WGS sequence"/>
</dbReference>
<dbReference type="AlphaFoldDB" id="A0AAE0L1J8"/>
<feature type="compositionally biased region" description="Basic and acidic residues" evidence="1">
    <location>
        <begin position="74"/>
        <end position="85"/>
    </location>
</feature>
<evidence type="ECO:0000256" key="1">
    <source>
        <dbReference type="SAM" id="MobiDB-lite"/>
    </source>
</evidence>
<reference evidence="2 3" key="1">
    <citation type="journal article" date="2015" name="Genome Biol. Evol.">
        <title>Comparative Genomics of a Bacterivorous Green Alga Reveals Evolutionary Causalities and Consequences of Phago-Mixotrophic Mode of Nutrition.</title>
        <authorList>
            <person name="Burns J.A."/>
            <person name="Paasch A."/>
            <person name="Narechania A."/>
            <person name="Kim E."/>
        </authorList>
    </citation>
    <scope>NUCLEOTIDE SEQUENCE [LARGE SCALE GENOMIC DNA]</scope>
    <source>
        <strain evidence="2 3">PLY_AMNH</strain>
    </source>
</reference>
<evidence type="ECO:0000313" key="3">
    <source>
        <dbReference type="Proteomes" id="UP001190700"/>
    </source>
</evidence>
<proteinExistence type="predicted"/>
<keyword evidence="3" id="KW-1185">Reference proteome</keyword>
<feature type="region of interest" description="Disordered" evidence="1">
    <location>
        <begin position="57"/>
        <end position="85"/>
    </location>
</feature>
<sequence>MEAKDREMAEKEKLMEDRVTLLKEDNLMDKEEYAHQQGKLQRQLQEAQKRLEEARRRVAALESPEAPAGQLLLEHTKALPEEDDTRDLGVQEWRWRAEAAEKRSQEAAAETLILGRQLHEARQAEVEMQKSQQRSQQQCLELQQWIDRASAGISWDSNGVDMAAQAESERAGLPSATTAMLPATSAQEEAADRAASSEFSTRKPIAHHSSSQSGQNAKGKLLASVTL</sequence>
<accession>A0AAE0L1J8</accession>
<evidence type="ECO:0000313" key="2">
    <source>
        <dbReference type="EMBL" id="KAK3268683.1"/>
    </source>
</evidence>
<protein>
    <submittedName>
        <fullName evidence="2">Uncharacterized protein</fullName>
    </submittedName>
</protein>
<name>A0AAE0L1J8_9CHLO</name>
<comment type="caution">
    <text evidence="2">The sequence shown here is derived from an EMBL/GenBank/DDBJ whole genome shotgun (WGS) entry which is preliminary data.</text>
</comment>
<gene>
    <name evidence="2" type="ORF">CYMTET_22826</name>
</gene>
<organism evidence="2 3">
    <name type="scientific">Cymbomonas tetramitiformis</name>
    <dbReference type="NCBI Taxonomy" id="36881"/>
    <lineage>
        <taxon>Eukaryota</taxon>
        <taxon>Viridiplantae</taxon>
        <taxon>Chlorophyta</taxon>
        <taxon>Pyramimonadophyceae</taxon>
        <taxon>Pyramimonadales</taxon>
        <taxon>Pyramimonadaceae</taxon>
        <taxon>Cymbomonas</taxon>
    </lineage>
</organism>
<feature type="region of interest" description="Disordered" evidence="1">
    <location>
        <begin position="164"/>
        <end position="227"/>
    </location>
</feature>
<dbReference type="EMBL" id="LGRX02011667">
    <property type="protein sequence ID" value="KAK3268683.1"/>
    <property type="molecule type" value="Genomic_DNA"/>
</dbReference>